<evidence type="ECO:0000313" key="2">
    <source>
        <dbReference type="EMBL" id="KAK7029130.1"/>
    </source>
</evidence>
<dbReference type="AlphaFoldDB" id="A0AAW0BQP9"/>
<evidence type="ECO:0000256" key="1">
    <source>
        <dbReference type="SAM" id="MobiDB-lite"/>
    </source>
</evidence>
<feature type="compositionally biased region" description="Basic and acidic residues" evidence="1">
    <location>
        <begin position="271"/>
        <end position="286"/>
    </location>
</feature>
<feature type="compositionally biased region" description="Basic residues" evidence="1">
    <location>
        <begin position="316"/>
        <end position="330"/>
    </location>
</feature>
<sequence>MYETGYTQSRSLSPPATAQRRIEILRSPATVTTEEKFWDQKSQHQQRSKRAHGAINSTNLDEHGSLGEDEDKESTQYNETAEMSYVAQGGKWTWKQKFDMKSIHTSHKVDEPRRHAEWAWRKARVGMEFGVSDLKADTFSTSSADHQLTTLSPALNVHLDASPHESYLNPPRFLIEYLGSEFARRRRRWKKSVVGGCDVDDTLAFSNAAQRECHGVSRVETGGQREVYGQKTAKEGVGARTNAEREKPPSTAIDYRMNSKRSRRKIRKVERKATGDRKDARMDEARLRRRRAARRRIVSASSSDNNPFRNHPFLSVRRRSRRSPMSRQFRRNASQSLHLQPPNVNTLCDRRRTIWRTEEMLRGRDMRLIFRSSEDCVRGTRENASKVRVRLSVAIVFTPHDHE</sequence>
<feature type="compositionally biased region" description="Polar residues" evidence="1">
    <location>
        <begin position="332"/>
        <end position="343"/>
    </location>
</feature>
<organism evidence="2 3">
    <name type="scientific">Favolaschia claudopus</name>
    <dbReference type="NCBI Taxonomy" id="2862362"/>
    <lineage>
        <taxon>Eukaryota</taxon>
        <taxon>Fungi</taxon>
        <taxon>Dikarya</taxon>
        <taxon>Basidiomycota</taxon>
        <taxon>Agaricomycotina</taxon>
        <taxon>Agaricomycetes</taxon>
        <taxon>Agaricomycetidae</taxon>
        <taxon>Agaricales</taxon>
        <taxon>Marasmiineae</taxon>
        <taxon>Mycenaceae</taxon>
        <taxon>Favolaschia</taxon>
    </lineage>
</organism>
<dbReference type="EMBL" id="JAWWNJ010000027">
    <property type="protein sequence ID" value="KAK7029130.1"/>
    <property type="molecule type" value="Genomic_DNA"/>
</dbReference>
<reference evidence="2 3" key="1">
    <citation type="journal article" date="2024" name="J Genomics">
        <title>Draft genome sequencing and assembly of Favolaschia claudopus CIRM-BRFM 2984 isolated from oak limbs.</title>
        <authorList>
            <person name="Navarro D."/>
            <person name="Drula E."/>
            <person name="Chaduli D."/>
            <person name="Cazenave R."/>
            <person name="Ahrendt S."/>
            <person name="Wang J."/>
            <person name="Lipzen A."/>
            <person name="Daum C."/>
            <person name="Barry K."/>
            <person name="Grigoriev I.V."/>
            <person name="Favel A."/>
            <person name="Rosso M.N."/>
            <person name="Martin F."/>
        </authorList>
    </citation>
    <scope>NUCLEOTIDE SEQUENCE [LARGE SCALE GENOMIC DNA]</scope>
    <source>
        <strain evidence="2 3">CIRM-BRFM 2984</strain>
    </source>
</reference>
<accession>A0AAW0BQP9</accession>
<feature type="compositionally biased region" description="Basic and acidic residues" evidence="1">
    <location>
        <begin position="33"/>
        <end position="42"/>
    </location>
</feature>
<name>A0AAW0BQP9_9AGAR</name>
<feature type="compositionally biased region" description="Polar residues" evidence="1">
    <location>
        <begin position="1"/>
        <end position="16"/>
    </location>
</feature>
<gene>
    <name evidence="2" type="ORF">R3P38DRAFT_3516096</name>
</gene>
<comment type="caution">
    <text evidence="2">The sequence shown here is derived from an EMBL/GenBank/DDBJ whole genome shotgun (WGS) entry which is preliminary data.</text>
</comment>
<protein>
    <submittedName>
        <fullName evidence="2">Uncharacterized protein</fullName>
    </submittedName>
</protein>
<feature type="compositionally biased region" description="Basic residues" evidence="1">
    <location>
        <begin position="287"/>
        <end position="297"/>
    </location>
</feature>
<proteinExistence type="predicted"/>
<feature type="region of interest" description="Disordered" evidence="1">
    <location>
        <begin position="1"/>
        <end position="74"/>
    </location>
</feature>
<feature type="region of interest" description="Disordered" evidence="1">
    <location>
        <begin position="234"/>
        <end position="343"/>
    </location>
</feature>
<keyword evidence="3" id="KW-1185">Reference proteome</keyword>
<evidence type="ECO:0000313" key="3">
    <source>
        <dbReference type="Proteomes" id="UP001362999"/>
    </source>
</evidence>
<dbReference type="Proteomes" id="UP001362999">
    <property type="component" value="Unassembled WGS sequence"/>
</dbReference>
<feature type="compositionally biased region" description="Basic residues" evidence="1">
    <location>
        <begin position="258"/>
        <end position="270"/>
    </location>
</feature>